<dbReference type="Pfam" id="PF24035">
    <property type="entry name" value="DUF7344"/>
    <property type="match status" value="2"/>
</dbReference>
<proteinExistence type="predicted"/>
<dbReference type="Proteomes" id="UP000198848">
    <property type="component" value="Unassembled WGS sequence"/>
</dbReference>
<evidence type="ECO:0000259" key="2">
    <source>
        <dbReference type="Pfam" id="PF24035"/>
    </source>
</evidence>
<protein>
    <recommendedName>
        <fullName evidence="2">DUF7344 domain-containing protein</fullName>
    </recommendedName>
</protein>
<feature type="domain" description="DUF7344" evidence="2">
    <location>
        <begin position="24"/>
        <end position="101"/>
    </location>
</feature>
<evidence type="ECO:0000256" key="1">
    <source>
        <dbReference type="SAM" id="MobiDB-lite"/>
    </source>
</evidence>
<accession>A0A1H0ZF65</accession>
<dbReference type="InterPro" id="IPR055768">
    <property type="entry name" value="DUF7344"/>
</dbReference>
<sequence>MSSDAHIGGTTEQHPLDNVPTEQYDVFQHPRRVRLLAALEDLSKPSLAEITSAVFEAEAEDTAMPETELRREIRTTLVHNHIPRLVDHDIVEWDRTEGVVELHEPSMIQSAALTTLLEETDDEQEVLERVVDPLRLRLVDELADSNQPLSLEQLASTLAASDDAPGPDRTKVGLHHSHLPVLEETGVVEYDREGGLATLAEDVPELLQ</sequence>
<dbReference type="STRING" id="1095778.SAMN04489842_0264"/>
<feature type="region of interest" description="Disordered" evidence="1">
    <location>
        <begin position="1"/>
        <end position="20"/>
    </location>
</feature>
<dbReference type="AlphaFoldDB" id="A0A1H0ZF65"/>
<gene>
    <name evidence="3" type="ORF">SAMN04489842_0264</name>
</gene>
<organism evidence="3 4">
    <name type="scientific">Natronobacterium texcoconense</name>
    <dbReference type="NCBI Taxonomy" id="1095778"/>
    <lineage>
        <taxon>Archaea</taxon>
        <taxon>Methanobacteriati</taxon>
        <taxon>Methanobacteriota</taxon>
        <taxon>Stenosarchaea group</taxon>
        <taxon>Halobacteria</taxon>
        <taxon>Halobacteriales</taxon>
        <taxon>Natrialbaceae</taxon>
        <taxon>Natronobacterium</taxon>
    </lineage>
</organism>
<dbReference type="EMBL" id="FNLC01000001">
    <property type="protein sequence ID" value="SDQ26175.1"/>
    <property type="molecule type" value="Genomic_DNA"/>
</dbReference>
<feature type="domain" description="DUF7344" evidence="2">
    <location>
        <begin position="137"/>
        <end position="196"/>
    </location>
</feature>
<name>A0A1H0ZF65_NATTX</name>
<keyword evidence="4" id="KW-1185">Reference proteome</keyword>
<evidence type="ECO:0000313" key="3">
    <source>
        <dbReference type="EMBL" id="SDQ26175.1"/>
    </source>
</evidence>
<dbReference type="InterPro" id="IPR036388">
    <property type="entry name" value="WH-like_DNA-bd_sf"/>
</dbReference>
<dbReference type="RefSeq" id="WP_090376194.1">
    <property type="nucleotide sequence ID" value="NZ_FNLC01000001.1"/>
</dbReference>
<reference evidence="4" key="1">
    <citation type="submission" date="2016-10" db="EMBL/GenBank/DDBJ databases">
        <authorList>
            <person name="Varghese N."/>
            <person name="Submissions S."/>
        </authorList>
    </citation>
    <scope>NUCLEOTIDE SEQUENCE [LARGE SCALE GENOMIC DNA]</scope>
    <source>
        <strain evidence="4">DSM 24767</strain>
    </source>
</reference>
<dbReference type="Gene3D" id="1.10.10.10">
    <property type="entry name" value="Winged helix-like DNA-binding domain superfamily/Winged helix DNA-binding domain"/>
    <property type="match status" value="1"/>
</dbReference>
<evidence type="ECO:0000313" key="4">
    <source>
        <dbReference type="Proteomes" id="UP000198848"/>
    </source>
</evidence>
<dbReference type="OrthoDB" id="192898at2157"/>